<proteinExistence type="inferred from homology"/>
<keyword evidence="3" id="KW-0808">Transferase</keyword>
<dbReference type="Gene3D" id="3.40.50.300">
    <property type="entry name" value="P-loop containing nucleotide triphosphate hydrolases"/>
    <property type="match status" value="1"/>
</dbReference>
<dbReference type="InterPro" id="IPR027417">
    <property type="entry name" value="P-loop_NTPase"/>
</dbReference>
<dbReference type="GO" id="GO:0015937">
    <property type="term" value="P:coenzyme A biosynthetic process"/>
    <property type="evidence" value="ECO:0007669"/>
    <property type="project" value="UniProtKB-UniRule"/>
</dbReference>
<keyword evidence="3 5" id="KW-0418">Kinase</keyword>
<dbReference type="STRING" id="1121131.SAMN02745229_00418"/>
<dbReference type="UniPathway" id="UPA00241">
    <property type="reaction ID" value="UER00356"/>
</dbReference>
<evidence type="ECO:0000256" key="3">
    <source>
        <dbReference type="HAMAP-Rule" id="MF_00376"/>
    </source>
</evidence>
<gene>
    <name evidence="3" type="primary">coaE</name>
    <name evidence="5" type="ORF">SAMN02745229_00418</name>
</gene>
<name>A0A1M5SVU7_BUTFI</name>
<evidence type="ECO:0000256" key="2">
    <source>
        <dbReference type="ARBA" id="ARBA00022840"/>
    </source>
</evidence>
<feature type="binding site" evidence="3">
    <location>
        <begin position="11"/>
        <end position="16"/>
    </location>
    <ligand>
        <name>ATP</name>
        <dbReference type="ChEBI" id="CHEBI:30616"/>
    </ligand>
</feature>
<comment type="subcellular location">
    <subcellularLocation>
        <location evidence="3">Cytoplasm</location>
    </subcellularLocation>
</comment>
<dbReference type="Pfam" id="PF01121">
    <property type="entry name" value="CoaE"/>
    <property type="match status" value="1"/>
</dbReference>
<keyword evidence="1 3" id="KW-0547">Nucleotide-binding</keyword>
<dbReference type="GO" id="GO:0004140">
    <property type="term" value="F:dephospho-CoA kinase activity"/>
    <property type="evidence" value="ECO:0007669"/>
    <property type="project" value="UniProtKB-UniRule"/>
</dbReference>
<dbReference type="RefSeq" id="WP_073385122.1">
    <property type="nucleotide sequence ID" value="NZ_FQXK01000004.1"/>
</dbReference>
<dbReference type="NCBIfam" id="TIGR00152">
    <property type="entry name" value="dephospho-CoA kinase"/>
    <property type="match status" value="1"/>
</dbReference>
<protein>
    <recommendedName>
        <fullName evidence="3 4">Dephospho-CoA kinase</fullName>
        <ecNumber evidence="3 4">2.7.1.24</ecNumber>
    </recommendedName>
    <alternativeName>
        <fullName evidence="3">Dephosphocoenzyme A kinase</fullName>
    </alternativeName>
</protein>
<dbReference type="InterPro" id="IPR001977">
    <property type="entry name" value="Depp_CoAkinase"/>
</dbReference>
<comment type="pathway">
    <text evidence="3">Cofactor biosynthesis; coenzyme A biosynthesis; CoA from (R)-pantothenate: step 5/5.</text>
</comment>
<evidence type="ECO:0000313" key="6">
    <source>
        <dbReference type="Proteomes" id="UP000184278"/>
    </source>
</evidence>
<keyword evidence="3" id="KW-0173">Coenzyme A biosynthesis</keyword>
<comment type="catalytic activity">
    <reaction evidence="3">
        <text>3'-dephospho-CoA + ATP = ADP + CoA + H(+)</text>
        <dbReference type="Rhea" id="RHEA:18245"/>
        <dbReference type="ChEBI" id="CHEBI:15378"/>
        <dbReference type="ChEBI" id="CHEBI:30616"/>
        <dbReference type="ChEBI" id="CHEBI:57287"/>
        <dbReference type="ChEBI" id="CHEBI:57328"/>
        <dbReference type="ChEBI" id="CHEBI:456216"/>
        <dbReference type="EC" id="2.7.1.24"/>
    </reaction>
</comment>
<dbReference type="AlphaFoldDB" id="A0A1M5SVU7"/>
<dbReference type="GO" id="GO:0005524">
    <property type="term" value="F:ATP binding"/>
    <property type="evidence" value="ECO:0007669"/>
    <property type="project" value="UniProtKB-UniRule"/>
</dbReference>
<dbReference type="Proteomes" id="UP000184278">
    <property type="component" value="Unassembled WGS sequence"/>
</dbReference>
<dbReference type="HAMAP" id="MF_00376">
    <property type="entry name" value="Dephospho_CoA_kinase"/>
    <property type="match status" value="1"/>
</dbReference>
<sequence length="228" mass="25532">MKLIGVTGGVGAGKSALLTEVLNKYNCRVIFSDNVANDVKKKGMPAYDKLVELLGNEILEVEPDGSYGEIDKKKMAKAIFKDDDLLQKVNAILHPATNDYIADVIKTERAKNEIDYLFVEAALLIENGYKDIVDELWYIYATEEVRRQRLKASRGYSDEKINNILEAQLSEEEFRKNCDFIVDNSASLSDALSQIDDHLTALESIKQILGDAPPDNDLAGEIIIRWGF</sequence>
<accession>A0A1M5SVU7</accession>
<dbReference type="PANTHER" id="PTHR10695:SF46">
    <property type="entry name" value="BIFUNCTIONAL COENZYME A SYNTHASE-RELATED"/>
    <property type="match status" value="1"/>
</dbReference>
<comment type="similarity">
    <text evidence="3">Belongs to the CoaE family.</text>
</comment>
<evidence type="ECO:0000256" key="4">
    <source>
        <dbReference type="NCBIfam" id="TIGR00152"/>
    </source>
</evidence>
<dbReference type="PANTHER" id="PTHR10695">
    <property type="entry name" value="DEPHOSPHO-COA KINASE-RELATED"/>
    <property type="match status" value="1"/>
</dbReference>
<dbReference type="GO" id="GO:0005737">
    <property type="term" value="C:cytoplasm"/>
    <property type="evidence" value="ECO:0007669"/>
    <property type="project" value="UniProtKB-SubCell"/>
</dbReference>
<dbReference type="SUPFAM" id="SSF52540">
    <property type="entry name" value="P-loop containing nucleoside triphosphate hydrolases"/>
    <property type="match status" value="1"/>
</dbReference>
<reference evidence="6" key="1">
    <citation type="submission" date="2016-11" db="EMBL/GenBank/DDBJ databases">
        <authorList>
            <person name="Varghese N."/>
            <person name="Submissions S."/>
        </authorList>
    </citation>
    <scope>NUCLEOTIDE SEQUENCE [LARGE SCALE GENOMIC DNA]</scope>
    <source>
        <strain evidence="6">DSM 3071</strain>
    </source>
</reference>
<dbReference type="EMBL" id="FQXK01000004">
    <property type="protein sequence ID" value="SHH42672.1"/>
    <property type="molecule type" value="Genomic_DNA"/>
</dbReference>
<dbReference type="PROSITE" id="PS51219">
    <property type="entry name" value="DPCK"/>
    <property type="match status" value="1"/>
</dbReference>
<evidence type="ECO:0000256" key="1">
    <source>
        <dbReference type="ARBA" id="ARBA00022741"/>
    </source>
</evidence>
<dbReference type="OrthoDB" id="9812943at2"/>
<keyword evidence="3" id="KW-0963">Cytoplasm</keyword>
<evidence type="ECO:0000313" key="5">
    <source>
        <dbReference type="EMBL" id="SHH42672.1"/>
    </source>
</evidence>
<dbReference type="GeneID" id="89509321"/>
<organism evidence="5 6">
    <name type="scientific">Butyrivibrio fibrisolvens DSM 3071</name>
    <dbReference type="NCBI Taxonomy" id="1121131"/>
    <lineage>
        <taxon>Bacteria</taxon>
        <taxon>Bacillati</taxon>
        <taxon>Bacillota</taxon>
        <taxon>Clostridia</taxon>
        <taxon>Lachnospirales</taxon>
        <taxon>Lachnospiraceae</taxon>
        <taxon>Butyrivibrio</taxon>
    </lineage>
</organism>
<dbReference type="EC" id="2.7.1.24" evidence="3 4"/>
<comment type="function">
    <text evidence="3">Catalyzes the phosphorylation of the 3'-hydroxyl group of dephosphocoenzyme A to form coenzyme A.</text>
</comment>
<keyword evidence="6" id="KW-1185">Reference proteome</keyword>
<keyword evidence="2 3" id="KW-0067">ATP-binding</keyword>
<dbReference type="CDD" id="cd02022">
    <property type="entry name" value="DPCK"/>
    <property type="match status" value="1"/>
</dbReference>